<organism evidence="1 2">
    <name type="scientific">Novacetimonas maltaceti</name>
    <dbReference type="NCBI Taxonomy" id="1203393"/>
    <lineage>
        <taxon>Bacteria</taxon>
        <taxon>Pseudomonadati</taxon>
        <taxon>Pseudomonadota</taxon>
        <taxon>Alphaproteobacteria</taxon>
        <taxon>Acetobacterales</taxon>
        <taxon>Acetobacteraceae</taxon>
        <taxon>Novacetimonas</taxon>
    </lineage>
</organism>
<comment type="caution">
    <text evidence="1">The sequence shown here is derived from an EMBL/GenBank/DDBJ whole genome shotgun (WGS) entry which is preliminary data.</text>
</comment>
<sequence>MKLVGNGYVSESTACRETLIRIALHSAQRFPEAAASLAAKVGKPAASVDDLQNEGVRAAFRLLPEILNTLAGGSTLLLKELGQNPSRKPADLGKRYLVADLKKHFEQLYTARFTISTRRGSERYGVALNWCRAIFAHVAVQAEQSDLPDHVPEFRELQQWAMRSDALPNVIRSINRIQKATKGK</sequence>
<evidence type="ECO:0000313" key="2">
    <source>
        <dbReference type="Proteomes" id="UP000237344"/>
    </source>
</evidence>
<accession>A0A2S3VX58</accession>
<gene>
    <name evidence="1" type="ORF">KMAL_31780</name>
</gene>
<dbReference type="EMBL" id="POTC01000104">
    <property type="protein sequence ID" value="POF61202.1"/>
    <property type="molecule type" value="Genomic_DNA"/>
</dbReference>
<reference evidence="1 2" key="1">
    <citation type="submission" date="2018-01" db="EMBL/GenBank/DDBJ databases">
        <title>Draft Genome Sequence of Komagataeibacter maltaceti LMG 1529, a Vinegar Producing Acetic Acid Bacterium Isolated from Malt Vinegar Brewery Acetifiers.</title>
        <authorList>
            <person name="Zhang Q."/>
            <person name="Hollensteiner J."/>
            <person name="Poehlein A."/>
            <person name="Daniel R."/>
        </authorList>
    </citation>
    <scope>NUCLEOTIDE SEQUENCE [LARGE SCALE GENOMIC DNA]</scope>
    <source>
        <strain evidence="1 2">LMG 1529</strain>
    </source>
</reference>
<keyword evidence="2" id="KW-1185">Reference proteome</keyword>
<dbReference type="Proteomes" id="UP000237344">
    <property type="component" value="Unassembled WGS sequence"/>
</dbReference>
<protein>
    <submittedName>
        <fullName evidence="1">Uncharacterized protein</fullName>
    </submittedName>
</protein>
<name>A0A2S3VX58_9PROT</name>
<proteinExistence type="predicted"/>
<dbReference type="OrthoDB" id="9926892at2"/>
<dbReference type="AlphaFoldDB" id="A0A2S3VX58"/>
<evidence type="ECO:0000313" key="1">
    <source>
        <dbReference type="EMBL" id="POF61202.1"/>
    </source>
</evidence>